<dbReference type="Gene3D" id="3.30.70.1440">
    <property type="entry name" value="Multidrug efflux transporter AcrB pore domain"/>
    <property type="match status" value="1"/>
</dbReference>
<keyword evidence="1" id="KW-0812">Transmembrane</keyword>
<dbReference type="SUPFAM" id="SSF82714">
    <property type="entry name" value="Multidrug efflux transporter AcrB TolC docking domain, DN and DC subdomains"/>
    <property type="match status" value="2"/>
</dbReference>
<feature type="transmembrane region" description="Helical" evidence="1">
    <location>
        <begin position="395"/>
        <end position="412"/>
    </location>
</feature>
<accession>A0A432ME80</accession>
<dbReference type="EMBL" id="RYZH01000058">
    <property type="protein sequence ID" value="RUL83557.1"/>
    <property type="molecule type" value="Genomic_DNA"/>
</dbReference>
<evidence type="ECO:0000313" key="3">
    <source>
        <dbReference type="Proteomes" id="UP000280296"/>
    </source>
</evidence>
<gene>
    <name evidence="2" type="ORF">TsocGM_21875</name>
</gene>
<feature type="transmembrane region" description="Helical" evidence="1">
    <location>
        <begin position="1072"/>
        <end position="1098"/>
    </location>
</feature>
<keyword evidence="1" id="KW-0472">Membrane</keyword>
<evidence type="ECO:0000313" key="2">
    <source>
        <dbReference type="EMBL" id="RUL83557.1"/>
    </source>
</evidence>
<dbReference type="SUPFAM" id="SSF82693">
    <property type="entry name" value="Multidrug efflux transporter AcrB pore domain, PN1, PN2, PC1 and PC2 subdomains"/>
    <property type="match status" value="2"/>
</dbReference>
<evidence type="ECO:0000256" key="1">
    <source>
        <dbReference type="SAM" id="Phobius"/>
    </source>
</evidence>
<dbReference type="GO" id="GO:0005886">
    <property type="term" value="C:plasma membrane"/>
    <property type="evidence" value="ECO:0007669"/>
    <property type="project" value="TreeGrafter"/>
</dbReference>
<dbReference type="Proteomes" id="UP000280296">
    <property type="component" value="Unassembled WGS sequence"/>
</dbReference>
<feature type="transmembrane region" description="Helical" evidence="1">
    <location>
        <begin position="1161"/>
        <end position="1184"/>
    </location>
</feature>
<dbReference type="InterPro" id="IPR001036">
    <property type="entry name" value="Acrflvin-R"/>
</dbReference>
<feature type="transmembrane region" description="Helical" evidence="1">
    <location>
        <begin position="1133"/>
        <end position="1149"/>
    </location>
</feature>
<dbReference type="OrthoDB" id="219750at2"/>
<dbReference type="PANTHER" id="PTHR32063:SF19">
    <property type="entry name" value="CATION EFFLUX SYSTEM PROTEIN CUSA"/>
    <property type="match status" value="1"/>
</dbReference>
<feature type="transmembrane region" description="Helical" evidence="1">
    <location>
        <begin position="572"/>
        <end position="590"/>
    </location>
</feature>
<dbReference type="AlphaFoldDB" id="A0A432ME80"/>
<feature type="transmembrane region" description="Helical" evidence="1">
    <location>
        <begin position="444"/>
        <end position="465"/>
    </location>
</feature>
<keyword evidence="1" id="KW-1133">Transmembrane helix</keyword>
<comment type="caution">
    <text evidence="2">The sequence shown here is derived from an EMBL/GenBank/DDBJ whole genome shotgun (WGS) entry which is preliminary data.</text>
</comment>
<dbReference type="Gene3D" id="3.30.70.1430">
    <property type="entry name" value="Multidrug efflux transporter AcrB pore domain"/>
    <property type="match status" value="2"/>
</dbReference>
<keyword evidence="3" id="KW-1185">Reference proteome</keyword>
<proteinExistence type="predicted"/>
<feature type="transmembrane region" description="Helical" evidence="1">
    <location>
        <begin position="643"/>
        <end position="664"/>
    </location>
</feature>
<dbReference type="Gene3D" id="3.30.70.1320">
    <property type="entry name" value="Multidrug efflux transporter AcrB pore domain like"/>
    <property type="match status" value="1"/>
</dbReference>
<reference evidence="2 3" key="1">
    <citation type="submission" date="2018-12" db="EMBL/GenBank/DDBJ databases">
        <authorList>
            <person name="Toschakov S.V."/>
        </authorList>
    </citation>
    <scope>NUCLEOTIDE SEQUENCE [LARGE SCALE GENOMIC DNA]</scope>
    <source>
        <strain evidence="2 3">GM2012</strain>
    </source>
</reference>
<feature type="transmembrane region" description="Helical" evidence="1">
    <location>
        <begin position="12"/>
        <end position="32"/>
    </location>
</feature>
<feature type="transmembrane region" description="Helical" evidence="1">
    <location>
        <begin position="419"/>
        <end position="438"/>
    </location>
</feature>
<dbReference type="Gene3D" id="3.30.2090.10">
    <property type="entry name" value="Multidrug efflux transporter AcrB TolC docking domain, DN and DC subdomains"/>
    <property type="match status" value="2"/>
</dbReference>
<sequence>MIARIIELSIRNRFLVILLTGMLVGLGIWSVFHIRLDAIPDLSDVQVIVTTEYPGQNPQVVDDQVTYPLTTAMLAVPGSTVVRGFSMFEQSFVYVLFEDGTDIYWARSRVLEYLNFARDRLPKGVEPKLGPDATGVGWVYQYVLFPGYFSPDHPKGLWHDEAEDRWYASPAAAPEERRERLKRVRGFERPGSCPLTGKELVPAELDLAQLRSLQDWYLRYPLTSVEGVSEVASIGGFVRQYQVVLDPASLQAFKLPLRDVVAAIERSNNDVGGSVLELSENEYMVRSRGYLRGLDDLAQVPVGLGASGTPILLSDVATLQVGGEARRGIGEYNGIGEAVGAVIVARFGENAHKVIADAKEKLFELEGGLPPGVFVKPTYDRSELIQRSVRTLRNTLIEEIIVVGLVCILFLLHARSELVAVFVVPSSVIVAVLIMNLMGINANIMSLGGIALSIGVVVDSAIIMVENAHKHLDREEERLHAGHPPTPRVEVITAAATEVGPQLFFSLLIITVSFLPVFVLEGEAGRLFKPLAFTKTFAMAAASALSITIIPVLMFYFITARVLPERWGWGRNLAITAASMLMPAAALFLVAESLPQLSPFRWWIAAGWAVLAGMLLVPQRIIHEEKSPISKLLQRLYEPVFRLAMGNRALVLLVSVALLLSTIYPATRLGSEFMPPLDEGDLLYMPTTDPSISITKSKELLQQTNKLIATFPEVLTVHGKIGRAESATDPAPLSMIETVVQLKPEREQWRRRHVERFHSEWPDWLKQPFAALWPEERNITTEELKFGWRDPDGTMHPGLNTVVSLPGVANAWPFPIENRINMLATGIKTPVGIKILGPDLEALSELAQRAANAVRTIEGTISAYPDRTFGGYYLDVDVDRVAAARYGLTIGDVQDVVQSAIGGMNVTTTVEGLERYPLNVRYARELRDDIPALREVLVTGPTGVQVPLGQLAAFRINPGAPMIRSENAQRTAWVFVDIAGRDLGGYIEEAREAVAKEVPLPPGYSLHFSGQFEFWEKTLPRLVIASVITVLLIVLLLYASSRSWFRVGVIMLAVPFSLIGAFWFLYALDYNMSLAVVIGIIALAGLDAETGMVMLLYLDNSFERAREAGKMTGPEDLWAAVHDGAVKRIRPKAMTVSAAFIGLVPLLWAEGTGADVMRRLAAPMIGGLLVSFAMELIVYPVLFYTAREWQHRREWGAREQRGLNAALPSPKRG</sequence>
<dbReference type="Gene3D" id="1.20.1640.10">
    <property type="entry name" value="Multidrug efflux transporter AcrB transmembrane domain"/>
    <property type="match status" value="4"/>
</dbReference>
<feature type="transmembrane region" description="Helical" evidence="1">
    <location>
        <begin position="602"/>
        <end position="622"/>
    </location>
</feature>
<dbReference type="InterPro" id="IPR027463">
    <property type="entry name" value="AcrB_DN_DC_subdom"/>
</dbReference>
<protein>
    <submittedName>
        <fullName evidence="2">Efflux RND transporter permease subunit</fullName>
    </submittedName>
</protein>
<name>A0A432ME80_9BACT</name>
<feature type="transmembrane region" description="Helical" evidence="1">
    <location>
        <begin position="503"/>
        <end position="520"/>
    </location>
</feature>
<dbReference type="Pfam" id="PF00873">
    <property type="entry name" value="ACR_tran"/>
    <property type="match status" value="4"/>
</dbReference>
<dbReference type="SUPFAM" id="SSF82866">
    <property type="entry name" value="Multidrug efflux transporter AcrB transmembrane domain"/>
    <property type="match status" value="2"/>
</dbReference>
<feature type="transmembrane region" description="Helical" evidence="1">
    <location>
        <begin position="540"/>
        <end position="560"/>
    </location>
</feature>
<dbReference type="GO" id="GO:0042910">
    <property type="term" value="F:xenobiotic transmembrane transporter activity"/>
    <property type="evidence" value="ECO:0007669"/>
    <property type="project" value="TreeGrafter"/>
</dbReference>
<dbReference type="PRINTS" id="PR00702">
    <property type="entry name" value="ACRIFLAVINRP"/>
</dbReference>
<reference evidence="2 3" key="2">
    <citation type="submission" date="2019-01" db="EMBL/GenBank/DDBJ databases">
        <title>Tautonia sociabilis, a novel thermotolerant planctomycete of Isosphaeraceae family, isolated from a 4000 m deep subterranean habitat.</title>
        <authorList>
            <person name="Kovaleva O.L."/>
            <person name="Elcheninov A.G."/>
            <person name="Van Heerden E."/>
            <person name="Toshchakov S.V."/>
            <person name="Novikov A."/>
            <person name="Bonch-Osmolovskaya E.A."/>
            <person name="Kublanov I.V."/>
        </authorList>
    </citation>
    <scope>NUCLEOTIDE SEQUENCE [LARGE SCALE GENOMIC DNA]</scope>
    <source>
        <strain evidence="2 3">GM2012</strain>
    </source>
</reference>
<organism evidence="2 3">
    <name type="scientific">Tautonia sociabilis</name>
    <dbReference type="NCBI Taxonomy" id="2080755"/>
    <lineage>
        <taxon>Bacteria</taxon>
        <taxon>Pseudomonadati</taxon>
        <taxon>Planctomycetota</taxon>
        <taxon>Planctomycetia</taxon>
        <taxon>Isosphaerales</taxon>
        <taxon>Isosphaeraceae</taxon>
        <taxon>Tautonia</taxon>
    </lineage>
</organism>
<feature type="transmembrane region" description="Helical" evidence="1">
    <location>
        <begin position="1045"/>
        <end position="1066"/>
    </location>
</feature>
<feature type="transmembrane region" description="Helical" evidence="1">
    <location>
        <begin position="1019"/>
        <end position="1038"/>
    </location>
</feature>
<dbReference type="RefSeq" id="WP_126727592.1">
    <property type="nucleotide sequence ID" value="NZ_RYZH01000058.1"/>
</dbReference>
<dbReference type="PANTHER" id="PTHR32063">
    <property type="match status" value="1"/>
</dbReference>